<feature type="region of interest" description="Disordered" evidence="1">
    <location>
        <begin position="1"/>
        <end position="37"/>
    </location>
</feature>
<sequence length="198" mass="21405">MQTGDAAKEPAFDGRVDRSAPRFGKPGRARDTALLAGEPPVAVGRPYRALGRHDVDQRRAAGIDQCGDRGGIDARDPGRWRRHDAAIVGDAIAAPRIEARIGRRRRGGDQGDKAEGQVASHRTKALSSRHCLSPSPPRLPPRCRPIRWHRRCGISSPIRRLEPAHASPSIRASRSASRTSPKTSASSRSRSTRGASPT</sequence>
<feature type="region of interest" description="Disordered" evidence="1">
    <location>
        <begin position="99"/>
        <end position="198"/>
    </location>
</feature>
<dbReference type="EMBL" id="LIAE01009341">
    <property type="protein sequence ID" value="PAV70192.1"/>
    <property type="molecule type" value="Genomic_DNA"/>
</dbReference>
<feature type="compositionally biased region" description="Basic and acidic residues" evidence="1">
    <location>
        <begin position="1"/>
        <end position="20"/>
    </location>
</feature>
<evidence type="ECO:0000313" key="3">
    <source>
        <dbReference type="Proteomes" id="UP000218231"/>
    </source>
</evidence>
<reference evidence="2 3" key="1">
    <citation type="journal article" date="2017" name="Curr. Biol.">
        <title>Genome architecture and evolution of a unichromosomal asexual nematode.</title>
        <authorList>
            <person name="Fradin H."/>
            <person name="Zegar C."/>
            <person name="Gutwein M."/>
            <person name="Lucas J."/>
            <person name="Kovtun M."/>
            <person name="Corcoran D."/>
            <person name="Baugh L.R."/>
            <person name="Kiontke K."/>
            <person name="Gunsalus K."/>
            <person name="Fitch D.H."/>
            <person name="Piano F."/>
        </authorList>
    </citation>
    <scope>NUCLEOTIDE SEQUENCE [LARGE SCALE GENOMIC DNA]</scope>
    <source>
        <strain evidence="2">PF1309</strain>
    </source>
</reference>
<evidence type="ECO:0000256" key="1">
    <source>
        <dbReference type="SAM" id="MobiDB-lite"/>
    </source>
</evidence>
<feature type="compositionally biased region" description="Basic and acidic residues" evidence="1">
    <location>
        <begin position="99"/>
        <end position="115"/>
    </location>
</feature>
<dbReference type="AlphaFoldDB" id="A0A2A2K8H5"/>
<accession>A0A2A2K8H5</accession>
<keyword evidence="3" id="KW-1185">Reference proteome</keyword>
<gene>
    <name evidence="2" type="ORF">WR25_23099</name>
</gene>
<comment type="caution">
    <text evidence="2">The sequence shown here is derived from an EMBL/GenBank/DDBJ whole genome shotgun (WGS) entry which is preliminary data.</text>
</comment>
<evidence type="ECO:0000313" key="2">
    <source>
        <dbReference type="EMBL" id="PAV70192.1"/>
    </source>
</evidence>
<feature type="compositionally biased region" description="Low complexity" evidence="1">
    <location>
        <begin position="164"/>
        <end position="198"/>
    </location>
</feature>
<name>A0A2A2K8H5_9BILA</name>
<organism evidence="2 3">
    <name type="scientific">Diploscapter pachys</name>
    <dbReference type="NCBI Taxonomy" id="2018661"/>
    <lineage>
        <taxon>Eukaryota</taxon>
        <taxon>Metazoa</taxon>
        <taxon>Ecdysozoa</taxon>
        <taxon>Nematoda</taxon>
        <taxon>Chromadorea</taxon>
        <taxon>Rhabditida</taxon>
        <taxon>Rhabditina</taxon>
        <taxon>Rhabditomorpha</taxon>
        <taxon>Rhabditoidea</taxon>
        <taxon>Rhabditidae</taxon>
        <taxon>Diploscapter</taxon>
    </lineage>
</organism>
<feature type="compositionally biased region" description="Pro residues" evidence="1">
    <location>
        <begin position="134"/>
        <end position="143"/>
    </location>
</feature>
<proteinExistence type="predicted"/>
<protein>
    <submittedName>
        <fullName evidence="2">Uncharacterized protein</fullName>
    </submittedName>
</protein>
<dbReference type="Proteomes" id="UP000218231">
    <property type="component" value="Unassembled WGS sequence"/>
</dbReference>